<evidence type="ECO:0000313" key="3">
    <source>
        <dbReference type="EMBL" id="OSC43152.1"/>
    </source>
</evidence>
<dbReference type="GO" id="GO:0051082">
    <property type="term" value="F:unfolded protein binding"/>
    <property type="evidence" value="ECO:0007669"/>
    <property type="project" value="TreeGrafter"/>
</dbReference>
<proteinExistence type="predicted"/>
<accession>A0A1X2M0S7</accession>
<dbReference type="CDD" id="cd06257">
    <property type="entry name" value="DnaJ"/>
    <property type="match status" value="1"/>
</dbReference>
<keyword evidence="4" id="KW-1185">Reference proteome</keyword>
<organism evidence="3 4">
    <name type="scientific">Mycobacterium decipiens</name>
    <dbReference type="NCBI Taxonomy" id="1430326"/>
    <lineage>
        <taxon>Bacteria</taxon>
        <taxon>Bacillati</taxon>
        <taxon>Actinomycetota</taxon>
        <taxon>Actinomycetes</taxon>
        <taxon>Mycobacteriales</taxon>
        <taxon>Mycobacteriaceae</taxon>
        <taxon>Mycobacterium</taxon>
    </lineage>
</organism>
<dbReference type="AlphaFoldDB" id="A0A1X2M0S7"/>
<dbReference type="Proteomes" id="UP000193247">
    <property type="component" value="Unassembled WGS sequence"/>
</dbReference>
<evidence type="ECO:0000256" key="1">
    <source>
        <dbReference type="ARBA" id="ARBA00023186"/>
    </source>
</evidence>
<dbReference type="EMBL" id="NCXP01000001">
    <property type="protein sequence ID" value="OSC43152.1"/>
    <property type="molecule type" value="Genomic_DNA"/>
</dbReference>
<sequence>MTDPYRILGVSPAASQAEIAHAYRSQLRNYHPDSRVGGTSSTSDERLQQIIAAYRWLRDPRRQDDGDSVAAQVRDLDTATRIAVTLIDPAADGPVLWAGPVFWQR</sequence>
<dbReference type="PROSITE" id="PS50076">
    <property type="entry name" value="DNAJ_2"/>
    <property type="match status" value="1"/>
</dbReference>
<dbReference type="PRINTS" id="PR00625">
    <property type="entry name" value="JDOMAIN"/>
</dbReference>
<feature type="domain" description="J" evidence="2">
    <location>
        <begin position="3"/>
        <end position="70"/>
    </location>
</feature>
<evidence type="ECO:0000313" key="4">
    <source>
        <dbReference type="Proteomes" id="UP000193247"/>
    </source>
</evidence>
<dbReference type="GO" id="GO:0005737">
    <property type="term" value="C:cytoplasm"/>
    <property type="evidence" value="ECO:0007669"/>
    <property type="project" value="TreeGrafter"/>
</dbReference>
<dbReference type="InterPro" id="IPR001623">
    <property type="entry name" value="DnaJ_domain"/>
</dbReference>
<dbReference type="SMART" id="SM00271">
    <property type="entry name" value="DnaJ"/>
    <property type="match status" value="1"/>
</dbReference>
<protein>
    <recommendedName>
        <fullName evidence="2">J domain-containing protein</fullName>
    </recommendedName>
</protein>
<dbReference type="PANTHER" id="PTHR43096">
    <property type="entry name" value="DNAJ HOMOLOG 1, MITOCHONDRIAL-RELATED"/>
    <property type="match status" value="1"/>
</dbReference>
<reference evidence="3 4" key="1">
    <citation type="submission" date="2017-04" db="EMBL/GenBank/DDBJ databases">
        <title>The new phylogeny of genus Mycobacterium.</title>
        <authorList>
            <person name="Tortoli E."/>
            <person name="Trovato A."/>
            <person name="Cirillo D.M."/>
        </authorList>
    </citation>
    <scope>NUCLEOTIDE SEQUENCE [LARGE SCALE GENOMIC DNA]</scope>
    <source>
        <strain evidence="3 4">TBL 1200985</strain>
    </source>
</reference>
<dbReference type="Gene3D" id="1.10.287.110">
    <property type="entry name" value="DnaJ domain"/>
    <property type="match status" value="1"/>
</dbReference>
<dbReference type="PANTHER" id="PTHR43096:SF52">
    <property type="entry name" value="DNAJ HOMOLOG 1, MITOCHONDRIAL-RELATED"/>
    <property type="match status" value="1"/>
</dbReference>
<dbReference type="InterPro" id="IPR036869">
    <property type="entry name" value="J_dom_sf"/>
</dbReference>
<dbReference type="OrthoDB" id="166297at2"/>
<dbReference type="RefSeq" id="WP_085323290.1">
    <property type="nucleotide sequence ID" value="NZ_NCXP01000001.1"/>
</dbReference>
<keyword evidence="1" id="KW-0143">Chaperone</keyword>
<dbReference type="STRING" id="1430326.B8W66_01800"/>
<dbReference type="Pfam" id="PF00226">
    <property type="entry name" value="DnaJ"/>
    <property type="match status" value="1"/>
</dbReference>
<evidence type="ECO:0000259" key="2">
    <source>
        <dbReference type="PROSITE" id="PS50076"/>
    </source>
</evidence>
<dbReference type="SUPFAM" id="SSF46565">
    <property type="entry name" value="Chaperone J-domain"/>
    <property type="match status" value="1"/>
</dbReference>
<gene>
    <name evidence="3" type="ORF">B8W66_01800</name>
</gene>
<name>A0A1X2M0S7_9MYCO</name>
<dbReference type="GO" id="GO:0042026">
    <property type="term" value="P:protein refolding"/>
    <property type="evidence" value="ECO:0007669"/>
    <property type="project" value="TreeGrafter"/>
</dbReference>
<comment type="caution">
    <text evidence="3">The sequence shown here is derived from an EMBL/GenBank/DDBJ whole genome shotgun (WGS) entry which is preliminary data.</text>
</comment>